<keyword evidence="4" id="KW-1185">Reference proteome</keyword>
<evidence type="ECO:0000313" key="4">
    <source>
        <dbReference type="Proteomes" id="UP000199391"/>
    </source>
</evidence>
<dbReference type="STRING" id="1035707.SAMN05216552_100593"/>
<dbReference type="AlphaFoldDB" id="A0A1I7HA17"/>
<reference evidence="4" key="1">
    <citation type="submission" date="2016-10" db="EMBL/GenBank/DDBJ databases">
        <authorList>
            <person name="Varghese N."/>
            <person name="Submissions S."/>
        </authorList>
    </citation>
    <scope>NUCLEOTIDE SEQUENCE [LARGE SCALE GENOMIC DNA]</scope>
    <source>
        <strain evidence="4">CGMCC 1.11014</strain>
    </source>
</reference>
<dbReference type="InterPro" id="IPR025748">
    <property type="entry name" value="PrcB_C_dom"/>
</dbReference>
<feature type="domain" description="PrcB C-terminal" evidence="2">
    <location>
        <begin position="73"/>
        <end position="122"/>
    </location>
</feature>
<protein>
    <recommendedName>
        <fullName evidence="2">PrcB C-terminal domain-containing protein</fullName>
    </recommendedName>
</protein>
<evidence type="ECO:0000313" key="3">
    <source>
        <dbReference type="EMBL" id="SFU57439.1"/>
    </source>
</evidence>
<dbReference type="EMBL" id="FPBO01000005">
    <property type="protein sequence ID" value="SFU57439.1"/>
    <property type="molecule type" value="Genomic_DNA"/>
</dbReference>
<accession>A0A1I7HA17</accession>
<gene>
    <name evidence="3" type="ORF">SAMN05216552_100593</name>
</gene>
<feature type="chain" id="PRO_5011751559" description="PrcB C-terminal domain-containing protein" evidence="1">
    <location>
        <begin position="20"/>
        <end position="149"/>
    </location>
</feature>
<keyword evidence="1" id="KW-0732">Signal</keyword>
<evidence type="ECO:0000259" key="2">
    <source>
        <dbReference type="Pfam" id="PF14343"/>
    </source>
</evidence>
<proteinExistence type="predicted"/>
<organism evidence="3 4">
    <name type="scientific">Pseudoduganella namucuonensis</name>
    <dbReference type="NCBI Taxonomy" id="1035707"/>
    <lineage>
        <taxon>Bacteria</taxon>
        <taxon>Pseudomonadati</taxon>
        <taxon>Pseudomonadota</taxon>
        <taxon>Betaproteobacteria</taxon>
        <taxon>Burkholderiales</taxon>
        <taxon>Oxalobacteraceae</taxon>
        <taxon>Telluria group</taxon>
        <taxon>Pseudoduganella</taxon>
    </lineage>
</organism>
<sequence>MPKTYALMLLAAASASAMADGVPLQAIEPRLVELTAGPERLHIRNQAQWQAFWARYAPGRPAPHIDFKQYDLLVAFMGTQPSGGYSVHIGPVEMTAQGARVRLLQCRPPANAAQLTEITAPHDNRLVPKLLAPPHWNIVDAVTGKGDCR</sequence>
<dbReference type="OrthoDB" id="7348007at2"/>
<name>A0A1I7HA17_9BURK</name>
<dbReference type="Pfam" id="PF14343">
    <property type="entry name" value="PrcB_C"/>
    <property type="match status" value="1"/>
</dbReference>
<feature type="signal peptide" evidence="1">
    <location>
        <begin position="1"/>
        <end position="19"/>
    </location>
</feature>
<dbReference type="Proteomes" id="UP000199391">
    <property type="component" value="Unassembled WGS sequence"/>
</dbReference>
<dbReference type="RefSeq" id="WP_093554877.1">
    <property type="nucleotide sequence ID" value="NZ_FPBO01000005.1"/>
</dbReference>
<evidence type="ECO:0000256" key="1">
    <source>
        <dbReference type="SAM" id="SignalP"/>
    </source>
</evidence>